<name>A0A067T3R0_GALM3</name>
<reference evidence="2" key="1">
    <citation type="journal article" date="2014" name="Proc. Natl. Acad. Sci. U.S.A.">
        <title>Extensive sampling of basidiomycete genomes demonstrates inadequacy of the white-rot/brown-rot paradigm for wood decay fungi.</title>
        <authorList>
            <person name="Riley R."/>
            <person name="Salamov A.A."/>
            <person name="Brown D.W."/>
            <person name="Nagy L.G."/>
            <person name="Floudas D."/>
            <person name="Held B.W."/>
            <person name="Levasseur A."/>
            <person name="Lombard V."/>
            <person name="Morin E."/>
            <person name="Otillar R."/>
            <person name="Lindquist E.A."/>
            <person name="Sun H."/>
            <person name="LaButti K.M."/>
            <person name="Schmutz J."/>
            <person name="Jabbour D."/>
            <person name="Luo H."/>
            <person name="Baker S.E."/>
            <person name="Pisabarro A.G."/>
            <person name="Walton J.D."/>
            <person name="Blanchette R.A."/>
            <person name="Henrissat B."/>
            <person name="Martin F."/>
            <person name="Cullen D."/>
            <person name="Hibbett D.S."/>
            <person name="Grigoriev I.V."/>
        </authorList>
    </citation>
    <scope>NUCLEOTIDE SEQUENCE [LARGE SCALE GENOMIC DNA]</scope>
    <source>
        <strain evidence="2">CBS 339.88</strain>
    </source>
</reference>
<dbReference type="Proteomes" id="UP000027222">
    <property type="component" value="Unassembled WGS sequence"/>
</dbReference>
<protein>
    <submittedName>
        <fullName evidence="1">Uncharacterized protein</fullName>
    </submittedName>
</protein>
<keyword evidence="2" id="KW-1185">Reference proteome</keyword>
<accession>A0A067T3R0</accession>
<evidence type="ECO:0000313" key="2">
    <source>
        <dbReference type="Proteomes" id="UP000027222"/>
    </source>
</evidence>
<organism evidence="1 2">
    <name type="scientific">Galerina marginata (strain CBS 339.88)</name>
    <dbReference type="NCBI Taxonomy" id="685588"/>
    <lineage>
        <taxon>Eukaryota</taxon>
        <taxon>Fungi</taxon>
        <taxon>Dikarya</taxon>
        <taxon>Basidiomycota</taxon>
        <taxon>Agaricomycotina</taxon>
        <taxon>Agaricomycetes</taxon>
        <taxon>Agaricomycetidae</taxon>
        <taxon>Agaricales</taxon>
        <taxon>Agaricineae</taxon>
        <taxon>Strophariaceae</taxon>
        <taxon>Galerina</taxon>
    </lineage>
</organism>
<evidence type="ECO:0000313" key="1">
    <source>
        <dbReference type="EMBL" id="KDR73668.1"/>
    </source>
</evidence>
<dbReference type="AlphaFoldDB" id="A0A067T3R0"/>
<sequence length="172" mass="19739">MASTYFTIKPSLLATCQYLLYLWKDQLFFFWVWSKSHHQAPLVRSSEAKFSDITKLIQASCMIFVGWSPSDRRMRGKTRIFQELAKYQPPCCRSGQQKNSQEAAHSHCPEISRQIYYLDHGNTLTCIQSGGEKPIALSNAFLCRCSGDQVRALGIARCYISRSNGRPWSSWK</sequence>
<dbReference type="HOGENOM" id="CLU_1555361_0_0_1"/>
<gene>
    <name evidence="1" type="ORF">GALMADRAFT_626055</name>
</gene>
<dbReference type="EMBL" id="KL142385">
    <property type="protein sequence ID" value="KDR73668.1"/>
    <property type="molecule type" value="Genomic_DNA"/>
</dbReference>
<proteinExistence type="predicted"/>